<feature type="binding site" evidence="5">
    <location>
        <position position="151"/>
    </location>
    <ligand>
        <name>acetyl-CoA</name>
        <dbReference type="ChEBI" id="CHEBI:57288"/>
    </ligand>
</feature>
<sequence length="216" mass="21349">MPSHLPLIIIGAGGHAKVVLDACLATGHRVLGLADADSSRHGTKVLGIPVTGGDDWVRTFACADVMLVNGIGSVGDSSSRAGIQATFAALGYRFATIIHPSVVIGREVELADGAQVMAGAVIQPGCRLANGAIVNTRAAIDHDCRIGAHAHIAPGAVLAGEVSVGEGAHVGAGASVIQGIRIGAGAVIGAGAAVVRDVAAGKLALGIPAKEIGTFK</sequence>
<feature type="domain" description="PglD N-terminal" evidence="6">
    <location>
        <begin position="7"/>
        <end position="73"/>
    </location>
</feature>
<dbReference type="InterPro" id="IPR018357">
    <property type="entry name" value="Hexapep_transf_CS"/>
</dbReference>
<keyword evidence="8" id="KW-1185">Reference proteome</keyword>
<dbReference type="InterPro" id="IPR041561">
    <property type="entry name" value="PglD_N"/>
</dbReference>
<feature type="binding site" evidence="5">
    <location>
        <position position="75"/>
    </location>
    <ligand>
        <name>substrate</name>
    </ligand>
</feature>
<evidence type="ECO:0000256" key="4">
    <source>
        <dbReference type="PIRSR" id="PIRSR620019-1"/>
    </source>
</evidence>
<dbReference type="RefSeq" id="WP_008618574.1">
    <property type="nucleotide sequence ID" value="NZ_AONQ01000037.1"/>
</dbReference>
<dbReference type="PANTHER" id="PTHR43300">
    <property type="entry name" value="ACETYLTRANSFERASE"/>
    <property type="match status" value="1"/>
</dbReference>
<feature type="active site" description="Proton acceptor" evidence="4">
    <location>
        <position position="142"/>
    </location>
</feature>
<dbReference type="PATRIC" id="fig|1244869.3.peg.2799"/>
<dbReference type="PROSITE" id="PS00101">
    <property type="entry name" value="HEXAPEP_TRANSFERASES"/>
    <property type="match status" value="1"/>
</dbReference>
<feature type="site" description="Increases basicity of active site His" evidence="4">
    <location>
        <position position="143"/>
    </location>
</feature>
<comment type="caution">
    <text evidence="7">The sequence shown here is derived from an EMBL/GenBank/DDBJ whole genome shotgun (WGS) entry which is preliminary data.</text>
</comment>
<organism evidence="7 8">
    <name type="scientific">Paramagnetospirillum caucaseum</name>
    <dbReference type="NCBI Taxonomy" id="1244869"/>
    <lineage>
        <taxon>Bacteria</taxon>
        <taxon>Pseudomonadati</taxon>
        <taxon>Pseudomonadota</taxon>
        <taxon>Alphaproteobacteria</taxon>
        <taxon>Rhodospirillales</taxon>
        <taxon>Magnetospirillaceae</taxon>
        <taxon>Paramagnetospirillum</taxon>
    </lineage>
</organism>
<dbReference type="Gene3D" id="3.40.50.20">
    <property type="match status" value="1"/>
</dbReference>
<dbReference type="GO" id="GO:0016740">
    <property type="term" value="F:transferase activity"/>
    <property type="evidence" value="ECO:0007669"/>
    <property type="project" value="UniProtKB-KW"/>
</dbReference>
<dbReference type="InterPro" id="IPR050179">
    <property type="entry name" value="Trans_hexapeptide_repeat"/>
</dbReference>
<dbReference type="AlphaFoldDB" id="M2ZPT1"/>
<evidence type="ECO:0000256" key="5">
    <source>
        <dbReference type="PIRSR" id="PIRSR620019-2"/>
    </source>
</evidence>
<evidence type="ECO:0000259" key="6">
    <source>
        <dbReference type="Pfam" id="PF17836"/>
    </source>
</evidence>
<dbReference type="NCBIfam" id="TIGR03570">
    <property type="entry name" value="NeuD_NnaD"/>
    <property type="match status" value="1"/>
</dbReference>
<evidence type="ECO:0000256" key="2">
    <source>
        <dbReference type="ARBA" id="ARBA00022679"/>
    </source>
</evidence>
<dbReference type="eggNOG" id="COG0110">
    <property type="taxonomic scope" value="Bacteria"/>
</dbReference>
<keyword evidence="3" id="KW-0677">Repeat</keyword>
<dbReference type="InterPro" id="IPR020019">
    <property type="entry name" value="AcTrfase_PglD-like"/>
</dbReference>
<comment type="similarity">
    <text evidence="1">Belongs to the transferase hexapeptide repeat family.</text>
</comment>
<reference evidence="7 8" key="1">
    <citation type="journal article" date="2014" name="Genome Announc.">
        <title>Draft Genome Sequence of Magnetospirillum sp. Strain SO-1, a Freshwater Magnetotactic Bacterium Isolated from the Ol'khovka River, Russia.</title>
        <authorList>
            <person name="Grouzdev D.S."/>
            <person name="Dziuba M.V."/>
            <person name="Sukhacheva M.S."/>
            <person name="Mardanov A.V."/>
            <person name="Beletskiy A.V."/>
            <person name="Kuznetsov B.B."/>
            <person name="Skryabin K.G."/>
        </authorList>
    </citation>
    <scope>NUCLEOTIDE SEQUENCE [LARGE SCALE GENOMIC DNA]</scope>
    <source>
        <strain evidence="7 8">SO-1</strain>
    </source>
</reference>
<dbReference type="CDD" id="cd03360">
    <property type="entry name" value="LbH_AT_putative"/>
    <property type="match status" value="1"/>
</dbReference>
<evidence type="ECO:0000256" key="1">
    <source>
        <dbReference type="ARBA" id="ARBA00007274"/>
    </source>
</evidence>
<dbReference type="PANTHER" id="PTHR43300:SF7">
    <property type="entry name" value="UDP-N-ACETYLBACILLOSAMINE N-ACETYLTRANSFERASE"/>
    <property type="match status" value="1"/>
</dbReference>
<dbReference type="Gene3D" id="2.160.10.10">
    <property type="entry name" value="Hexapeptide repeat proteins"/>
    <property type="match status" value="1"/>
</dbReference>
<evidence type="ECO:0000313" key="8">
    <source>
        <dbReference type="Proteomes" id="UP000011744"/>
    </source>
</evidence>
<dbReference type="OrthoDB" id="9815592at2"/>
<accession>M2ZPT1</accession>
<keyword evidence="2" id="KW-0808">Transferase</keyword>
<evidence type="ECO:0000313" key="7">
    <source>
        <dbReference type="EMBL" id="EME69312.1"/>
    </source>
</evidence>
<dbReference type="Proteomes" id="UP000011744">
    <property type="component" value="Unassembled WGS sequence"/>
</dbReference>
<dbReference type="STRING" id="1244869.H261_13890"/>
<gene>
    <name evidence="7" type="ORF">H261_13890</name>
</gene>
<dbReference type="SUPFAM" id="SSF51161">
    <property type="entry name" value="Trimeric LpxA-like enzymes"/>
    <property type="match status" value="1"/>
</dbReference>
<dbReference type="Pfam" id="PF17836">
    <property type="entry name" value="PglD_N"/>
    <property type="match status" value="1"/>
</dbReference>
<protein>
    <submittedName>
        <fullName evidence="7">Carbonic anhydrase</fullName>
    </submittedName>
</protein>
<dbReference type="InterPro" id="IPR011004">
    <property type="entry name" value="Trimer_LpxA-like_sf"/>
</dbReference>
<dbReference type="EMBL" id="AONQ01000037">
    <property type="protein sequence ID" value="EME69312.1"/>
    <property type="molecule type" value="Genomic_DNA"/>
</dbReference>
<name>M2ZPT1_9PROT</name>
<proteinExistence type="inferred from homology"/>
<evidence type="ECO:0000256" key="3">
    <source>
        <dbReference type="ARBA" id="ARBA00022737"/>
    </source>
</evidence>